<proteinExistence type="predicted"/>
<name>A0ACC7NSE5_9BACL</name>
<evidence type="ECO:0000313" key="2">
    <source>
        <dbReference type="Proteomes" id="UP001631969"/>
    </source>
</evidence>
<gene>
    <name evidence="1" type="ORF">ACI1P1_02865</name>
</gene>
<organism evidence="1 2">
    <name type="scientific">Paenibacillus mesotrionivorans</name>
    <dbReference type="NCBI Taxonomy" id="3160968"/>
    <lineage>
        <taxon>Bacteria</taxon>
        <taxon>Bacillati</taxon>
        <taxon>Bacillota</taxon>
        <taxon>Bacilli</taxon>
        <taxon>Bacillales</taxon>
        <taxon>Paenibacillaceae</taxon>
        <taxon>Paenibacillus</taxon>
    </lineage>
</organism>
<sequence>MKVLNDGGGKTASLYEGQRRRLGRAMAVSGILAGLVLVVFAISLNAGQTRMPPLDVLKTLLGQGTEKQALILFQFRLPRMVIAILVGAGLAVAGCIFQAVFRNPLADPGLVGVNAGASLAVLVFVAFFSTAAAAPVFLLPFLAFAGAGGAAALIFLLSYKRGRGLSATRLILTGIAVAAGLNAAIIVLTLRIDPAKYQFAATWMAGTIWGSNWKFVGTLLPWLVVLVPLALFKAPVLNMLSLGDDTATGLGVAAGRQRVLLLSAAVGIAGACVAVSGGISFVGLICPHLARSLVGPRHQQLIPAAALCGALLLLTADTLGRVILQPAEVPAGIVVAVIGAPYFLYLLAKAKS</sequence>
<comment type="caution">
    <text evidence="1">The sequence shown here is derived from an EMBL/GenBank/DDBJ whole genome shotgun (WGS) entry which is preliminary data.</text>
</comment>
<dbReference type="EMBL" id="JBJURJ010000002">
    <property type="protein sequence ID" value="MFM9327232.1"/>
    <property type="molecule type" value="Genomic_DNA"/>
</dbReference>
<keyword evidence="2" id="KW-1185">Reference proteome</keyword>
<dbReference type="Proteomes" id="UP001631969">
    <property type="component" value="Unassembled WGS sequence"/>
</dbReference>
<evidence type="ECO:0000313" key="1">
    <source>
        <dbReference type="EMBL" id="MFM9327232.1"/>
    </source>
</evidence>
<protein>
    <submittedName>
        <fullName evidence="1">FecCD family ABC transporter permease</fullName>
    </submittedName>
</protein>
<accession>A0ACC7NSE5</accession>
<reference evidence="1" key="1">
    <citation type="submission" date="2024-12" db="EMBL/GenBank/DDBJ databases">
        <authorList>
            <person name="Wu N."/>
        </authorList>
    </citation>
    <scope>NUCLEOTIDE SEQUENCE</scope>
    <source>
        <strain evidence="1">P15</strain>
    </source>
</reference>